<dbReference type="GO" id="GO:0022857">
    <property type="term" value="F:transmembrane transporter activity"/>
    <property type="evidence" value="ECO:0007669"/>
    <property type="project" value="InterPro"/>
</dbReference>
<evidence type="ECO:0000256" key="1">
    <source>
        <dbReference type="ARBA" id="ARBA00004141"/>
    </source>
</evidence>
<dbReference type="AlphaFoldDB" id="A0A9P4JYQ2"/>
<dbReference type="Pfam" id="PF07690">
    <property type="entry name" value="MFS_1"/>
    <property type="match status" value="1"/>
</dbReference>
<dbReference type="GO" id="GO:0005886">
    <property type="term" value="C:plasma membrane"/>
    <property type="evidence" value="ECO:0007669"/>
    <property type="project" value="TreeGrafter"/>
</dbReference>
<dbReference type="InterPro" id="IPR020846">
    <property type="entry name" value="MFS_dom"/>
</dbReference>
<feature type="compositionally biased region" description="Polar residues" evidence="6">
    <location>
        <begin position="17"/>
        <end position="31"/>
    </location>
</feature>
<dbReference type="PRINTS" id="PR01035">
    <property type="entry name" value="TCRTETA"/>
</dbReference>
<evidence type="ECO:0000256" key="5">
    <source>
        <dbReference type="ARBA" id="ARBA00023136"/>
    </source>
</evidence>
<organism evidence="9 10">
    <name type="scientific">Lojkania enalia</name>
    <dbReference type="NCBI Taxonomy" id="147567"/>
    <lineage>
        <taxon>Eukaryota</taxon>
        <taxon>Fungi</taxon>
        <taxon>Dikarya</taxon>
        <taxon>Ascomycota</taxon>
        <taxon>Pezizomycotina</taxon>
        <taxon>Dothideomycetes</taxon>
        <taxon>Pleosporomycetidae</taxon>
        <taxon>Pleosporales</taxon>
        <taxon>Pleosporales incertae sedis</taxon>
        <taxon>Lojkania</taxon>
    </lineage>
</organism>
<protein>
    <submittedName>
        <fullName evidence="9">MFS gliotoxin efflux transporter glia</fullName>
    </submittedName>
</protein>
<keyword evidence="5 7" id="KW-0472">Membrane</keyword>
<feature type="transmembrane region" description="Helical" evidence="7">
    <location>
        <begin position="350"/>
        <end position="369"/>
    </location>
</feature>
<feature type="transmembrane region" description="Helical" evidence="7">
    <location>
        <begin position="139"/>
        <end position="163"/>
    </location>
</feature>
<evidence type="ECO:0000256" key="2">
    <source>
        <dbReference type="ARBA" id="ARBA00022448"/>
    </source>
</evidence>
<feature type="transmembrane region" description="Helical" evidence="7">
    <location>
        <begin position="273"/>
        <end position="291"/>
    </location>
</feature>
<comment type="caution">
    <text evidence="9">The sequence shown here is derived from an EMBL/GenBank/DDBJ whole genome shotgun (WGS) entry which is preliminary data.</text>
</comment>
<dbReference type="SUPFAM" id="SSF103473">
    <property type="entry name" value="MFS general substrate transporter"/>
    <property type="match status" value="1"/>
</dbReference>
<dbReference type="InterPro" id="IPR001958">
    <property type="entry name" value="Tet-R_TetA/multi-R_MdtG-like"/>
</dbReference>
<feature type="transmembrane region" description="Helical" evidence="7">
    <location>
        <begin position="436"/>
        <end position="455"/>
    </location>
</feature>
<evidence type="ECO:0000313" key="9">
    <source>
        <dbReference type="EMBL" id="KAF2258931.1"/>
    </source>
</evidence>
<evidence type="ECO:0000256" key="4">
    <source>
        <dbReference type="ARBA" id="ARBA00022989"/>
    </source>
</evidence>
<comment type="subcellular location">
    <subcellularLocation>
        <location evidence="1">Membrane</location>
        <topology evidence="1">Multi-pass membrane protein</topology>
    </subcellularLocation>
</comment>
<feature type="transmembrane region" description="Helical" evidence="7">
    <location>
        <begin position="113"/>
        <end position="133"/>
    </location>
</feature>
<dbReference type="EMBL" id="ML986727">
    <property type="protein sequence ID" value="KAF2258931.1"/>
    <property type="molecule type" value="Genomic_DNA"/>
</dbReference>
<name>A0A9P4JYQ2_9PLEO</name>
<accession>A0A9P4JYQ2</accession>
<feature type="transmembrane region" description="Helical" evidence="7">
    <location>
        <begin position="46"/>
        <end position="71"/>
    </location>
</feature>
<evidence type="ECO:0000259" key="8">
    <source>
        <dbReference type="PROSITE" id="PS50850"/>
    </source>
</evidence>
<keyword evidence="3 7" id="KW-0812">Transmembrane</keyword>
<dbReference type="InterPro" id="IPR036259">
    <property type="entry name" value="MFS_trans_sf"/>
</dbReference>
<keyword evidence="10" id="KW-1185">Reference proteome</keyword>
<sequence length="548" mass="58682">MAHLSSAQDIELSAYQSQRSDNVPQGDSIPTPSARIPATYPSGTKLVLVTIGLVLSIFLSALDSTIIATAIPKITDEFGSIANIAWYGSAYAITNTAFQTSWGKAYNFFSLKYTFLLAIAVFESGNVICAVSLNSSMLIFGRVIAGAGGGGIMTGAFIIIAFTAKPEYRAAYMGVLGVTFGASSVVGPLLGGVLTDGPGWRWCFWVSLPIGFAAALTMFLFFTPPVPPKEAALLERIVHMDLLGGVLISGSLSCFVLAMHWSGIYSWSNPRSILIFTSSILLFCVFCINEWRMGDKAMVQSHLLRKLTVLPNLIYIFFLAGLFFPLLYTLPVRFQSVHNTSASQSGIRLIPLVLGVSVFTMVSNGLLTFWRHYKPFLLVGALLGTAGVSKMYTLDSDASVGDWIGFEMLAAMGIGLALQIPMIANQTMVSSEDIGSVTAISLFFENMGTTIFVAAGEAAFAQGLMASISKNIPRLDPHAVLNIGVTQIRTVFVGSELNDVLESYLEGCRISQVISVACGVVACLVSLGCAGKAGIREMKIRLKKVHSP</sequence>
<dbReference type="PANTHER" id="PTHR23501:SF177">
    <property type="entry name" value="MAJOR FACILITATOR SUPERFAMILY (MFS) PROFILE DOMAIN-CONTAINING PROTEIN-RELATED"/>
    <property type="match status" value="1"/>
</dbReference>
<proteinExistence type="predicted"/>
<feature type="domain" description="Major facilitator superfamily (MFS) profile" evidence="8">
    <location>
        <begin position="49"/>
        <end position="534"/>
    </location>
</feature>
<feature type="region of interest" description="Disordered" evidence="6">
    <location>
        <begin position="17"/>
        <end position="36"/>
    </location>
</feature>
<feature type="transmembrane region" description="Helical" evidence="7">
    <location>
        <begin position="404"/>
        <end position="424"/>
    </location>
</feature>
<dbReference type="OrthoDB" id="10021397at2759"/>
<feature type="transmembrane region" description="Helical" evidence="7">
    <location>
        <begin position="242"/>
        <end position="261"/>
    </location>
</feature>
<reference evidence="10" key="1">
    <citation type="journal article" date="2020" name="Stud. Mycol.">
        <title>101 Dothideomycetes genomes: A test case for predicting lifestyles and emergence of pathogens.</title>
        <authorList>
            <person name="Haridas S."/>
            <person name="Albert R."/>
            <person name="Binder M."/>
            <person name="Bloem J."/>
            <person name="LaButti K."/>
            <person name="Salamov A."/>
            <person name="Andreopoulos B."/>
            <person name="Baker S."/>
            <person name="Barry K."/>
            <person name="Bills G."/>
            <person name="Bluhm B."/>
            <person name="Cannon C."/>
            <person name="Castanera R."/>
            <person name="Culley D."/>
            <person name="Daum C."/>
            <person name="Ezra D."/>
            <person name="Gonzalez J."/>
            <person name="Henrissat B."/>
            <person name="Kuo A."/>
            <person name="Liang C."/>
            <person name="Lipzen A."/>
            <person name="Lutzoni F."/>
            <person name="Magnuson J."/>
            <person name="Mondo S."/>
            <person name="Nolan M."/>
            <person name="Ohm R."/>
            <person name="Pangilinan J."/>
            <person name="Park H.-J."/>
            <person name="Ramirez L."/>
            <person name="Alfaro M."/>
            <person name="Sun H."/>
            <person name="Tritt A."/>
            <person name="Yoshinaga Y."/>
            <person name="Zwiers L.-H."/>
            <person name="Turgeon B."/>
            <person name="Goodwin S."/>
            <person name="Spatafora J."/>
            <person name="Crous P."/>
            <person name="Grigoriev I."/>
        </authorList>
    </citation>
    <scope>NUCLEOTIDE SEQUENCE [LARGE SCALE GENOMIC DNA]</scope>
    <source>
        <strain evidence="10">CBS 304.66</strain>
    </source>
</reference>
<evidence type="ECO:0000256" key="3">
    <source>
        <dbReference type="ARBA" id="ARBA00022692"/>
    </source>
</evidence>
<feature type="transmembrane region" description="Helical" evidence="7">
    <location>
        <begin position="170"/>
        <end position="190"/>
    </location>
</feature>
<dbReference type="PROSITE" id="PS50850">
    <property type="entry name" value="MFS"/>
    <property type="match status" value="1"/>
</dbReference>
<dbReference type="InterPro" id="IPR011701">
    <property type="entry name" value="MFS"/>
</dbReference>
<feature type="transmembrane region" description="Helical" evidence="7">
    <location>
        <begin position="202"/>
        <end position="222"/>
    </location>
</feature>
<dbReference type="Gene3D" id="1.20.1250.20">
    <property type="entry name" value="MFS general substrate transporter like domains"/>
    <property type="match status" value="1"/>
</dbReference>
<keyword evidence="4 7" id="KW-1133">Transmembrane helix</keyword>
<dbReference type="Proteomes" id="UP000800093">
    <property type="component" value="Unassembled WGS sequence"/>
</dbReference>
<dbReference type="PANTHER" id="PTHR23501">
    <property type="entry name" value="MAJOR FACILITATOR SUPERFAMILY"/>
    <property type="match status" value="1"/>
</dbReference>
<dbReference type="CDD" id="cd17502">
    <property type="entry name" value="MFS_Azr1_MDR_like"/>
    <property type="match status" value="1"/>
</dbReference>
<evidence type="ECO:0000256" key="7">
    <source>
        <dbReference type="SAM" id="Phobius"/>
    </source>
</evidence>
<gene>
    <name evidence="9" type="ORF">CC78DRAFT_503873</name>
</gene>
<evidence type="ECO:0000256" key="6">
    <source>
        <dbReference type="SAM" id="MobiDB-lite"/>
    </source>
</evidence>
<feature type="transmembrane region" description="Helical" evidence="7">
    <location>
        <begin position="312"/>
        <end position="330"/>
    </location>
</feature>
<keyword evidence="2" id="KW-0813">Transport</keyword>
<feature type="transmembrane region" description="Helical" evidence="7">
    <location>
        <begin position="513"/>
        <end position="535"/>
    </location>
</feature>
<evidence type="ECO:0000313" key="10">
    <source>
        <dbReference type="Proteomes" id="UP000800093"/>
    </source>
</evidence>